<evidence type="ECO:0000313" key="10">
    <source>
        <dbReference type="EMBL" id="MDE46724.1"/>
    </source>
</evidence>
<dbReference type="GO" id="GO:0016592">
    <property type="term" value="C:mediator complex"/>
    <property type="evidence" value="ECO:0007669"/>
    <property type="project" value="TreeGrafter"/>
</dbReference>
<dbReference type="PANTHER" id="PTHR31705:SF4">
    <property type="entry name" value="MEDIATOR OF RNA POLYMERASE II TRANSCRIPTION SUBUNIT 30"/>
    <property type="match status" value="1"/>
</dbReference>
<keyword evidence="6" id="KW-0804">Transcription</keyword>
<comment type="similarity">
    <text evidence="2">Belongs to the Mediator complex subunit 30 family.</text>
</comment>
<accession>A0A6G1S896</accession>
<organism evidence="10">
    <name type="scientific">Aceria tosichella</name>
    <name type="common">wheat curl mite</name>
    <dbReference type="NCBI Taxonomy" id="561515"/>
    <lineage>
        <taxon>Eukaryota</taxon>
        <taxon>Metazoa</taxon>
        <taxon>Ecdysozoa</taxon>
        <taxon>Arthropoda</taxon>
        <taxon>Chelicerata</taxon>
        <taxon>Arachnida</taxon>
        <taxon>Acari</taxon>
        <taxon>Acariformes</taxon>
        <taxon>Trombidiformes</taxon>
        <taxon>Prostigmata</taxon>
        <taxon>Eupodina</taxon>
        <taxon>Eriophyoidea</taxon>
        <taxon>Eriophyidae</taxon>
        <taxon>Eriophyinae</taxon>
        <taxon>Aceriini</taxon>
        <taxon>Aceria</taxon>
    </lineage>
</organism>
<dbReference type="EMBL" id="GGYP01001953">
    <property type="protein sequence ID" value="MDE46724.1"/>
    <property type="molecule type" value="Transcribed_RNA"/>
</dbReference>
<evidence type="ECO:0000256" key="3">
    <source>
        <dbReference type="ARBA" id="ARBA00019664"/>
    </source>
</evidence>
<dbReference type="Pfam" id="PF11315">
    <property type="entry name" value="Med30"/>
    <property type="match status" value="1"/>
</dbReference>
<name>A0A6G1S896_9ACAR</name>
<evidence type="ECO:0000256" key="4">
    <source>
        <dbReference type="ARBA" id="ARBA00023015"/>
    </source>
</evidence>
<proteinExistence type="inferred from homology"/>
<reference evidence="10" key="1">
    <citation type="submission" date="2018-10" db="EMBL/GenBank/DDBJ databases">
        <title>Transcriptome assembly of Aceria tosichella (Wheat curl mite) Type 2.</title>
        <authorList>
            <person name="Scully E.D."/>
            <person name="Geib S.M."/>
            <person name="Palmer N.A."/>
            <person name="Gupta A.K."/>
            <person name="Sarath G."/>
            <person name="Tatineni S."/>
        </authorList>
    </citation>
    <scope>NUCLEOTIDE SEQUENCE</scope>
    <source>
        <strain evidence="10">LincolnNE</strain>
    </source>
</reference>
<sequence>MAHESDNLNQGSAFLSGDGLYHCRAGQDAVHEIVAKATELFNQLKTTNAALQRTAENDAKRAKIIDILSKTQKKFDELRNHYDKVNEICSSLAYVQVKSLIPFKDDPDNVEQIQKHRRNLYAEPHPDIVREKELLKEKIALRDEQLRQITNDLRDFIYEINTMLHVSKSQ</sequence>
<protein>
    <recommendedName>
        <fullName evidence="3">Mediator of RNA polymerase II transcription subunit 30</fullName>
    </recommendedName>
    <alternativeName>
        <fullName evidence="9">Mediator complex subunit 30</fullName>
    </alternativeName>
</protein>
<dbReference type="GO" id="GO:0045893">
    <property type="term" value="P:positive regulation of DNA-templated transcription"/>
    <property type="evidence" value="ECO:0007669"/>
    <property type="project" value="TreeGrafter"/>
</dbReference>
<keyword evidence="5" id="KW-0010">Activator</keyword>
<comment type="function">
    <text evidence="8">Component of the Mediator complex, a coactivator involved in the regulated transcription of nearly all RNA polymerase II-dependent genes. Mediator functions as a bridge to convey information from gene-specific regulatory proteins to the basal RNA polymerase II transcription machinery. Mediator is recruited to promoters by direct interactions with regulatory proteins and serves as a scaffold for the assembly of a functional preinitiation complex with RNA polymerase II and the general transcription factors.</text>
</comment>
<evidence type="ECO:0000256" key="6">
    <source>
        <dbReference type="ARBA" id="ARBA00023163"/>
    </source>
</evidence>
<dbReference type="PANTHER" id="PTHR31705">
    <property type="entry name" value="MEDIATOR OF RNA POLYMERASE II TRANSCRIPTION SUBUNIT 30"/>
    <property type="match status" value="1"/>
</dbReference>
<gene>
    <name evidence="10" type="primary">MED30</name>
    <name evidence="10" type="ORF">g.14084</name>
</gene>
<evidence type="ECO:0000256" key="5">
    <source>
        <dbReference type="ARBA" id="ARBA00023159"/>
    </source>
</evidence>
<comment type="subcellular location">
    <subcellularLocation>
        <location evidence="1">Nucleus</location>
    </subcellularLocation>
</comment>
<keyword evidence="7" id="KW-0539">Nucleus</keyword>
<dbReference type="GO" id="GO:0003712">
    <property type="term" value="F:transcription coregulator activity"/>
    <property type="evidence" value="ECO:0007669"/>
    <property type="project" value="TreeGrafter"/>
</dbReference>
<dbReference type="AlphaFoldDB" id="A0A6G1S896"/>
<evidence type="ECO:0000256" key="8">
    <source>
        <dbReference type="ARBA" id="ARBA00025687"/>
    </source>
</evidence>
<keyword evidence="4" id="KW-0805">Transcription regulation</keyword>
<evidence type="ECO:0000256" key="1">
    <source>
        <dbReference type="ARBA" id="ARBA00004123"/>
    </source>
</evidence>
<evidence type="ECO:0000256" key="9">
    <source>
        <dbReference type="ARBA" id="ARBA00031981"/>
    </source>
</evidence>
<dbReference type="InterPro" id="IPR021019">
    <property type="entry name" value="Mediator_Med30_met"/>
</dbReference>
<evidence type="ECO:0000256" key="2">
    <source>
        <dbReference type="ARBA" id="ARBA00010606"/>
    </source>
</evidence>
<evidence type="ECO:0000256" key="7">
    <source>
        <dbReference type="ARBA" id="ARBA00023242"/>
    </source>
</evidence>